<sequence length="818" mass="89841">MKNLKNMRTVALIFWIIAVVVAVVALPDLQKLGQEKGQVALPADFESEKAAAILNDMNNNGKSTYDFAIVFNDEKGISKADKKKMNEVLQYFEDNKKKYGITDTLFYNDSKQTEEQLVSKDKTTIINQLSIKKELESATEVADKLNAKLKDLPMKTYITGSDVVMDDFAQTSQEGVQKTEIVAIIFIIIILIIVFRSPVVPFVSLLSVGVSYIVSLSIIAQLVDAYNFPFSNFTQVFLVVILFGIGTDYNILLFTRFREELAAKGHVLHAIKETYRTAGRTVLYSGIAVLFGLVALFFAEFSFYRATGGVAIGVLVLLLVLFTLNPFFMGLLGMKLFWPVKNVKSHADNKLWGFLASQSFARPFVALAIVAIIAVPSILMYSGKLNFNDLTEISDKYESKQAINLISDKFPAGMSSPTTLVIKSDEKLTSAEALQEIDRLTARLKEVDGVDKVYSVTRPEAKKIKELYLGDQLDTVTDSLDEMEKGTNKVRIGLEDAASQSAAATEQTAAMLPPQAAQQMATQAEAQAQGLKQATGGLKQVEDGLKQTQDYTSEAAKGNANVLNVPDDVLTGKDFKQSLDTYMNDDQNTTTMRIILKENPYTAEAMDVMKETQSVVHSFVEGSSTLHDTDAYLGGKTMSNVDLQQMSDSDFKRSIIIILIGISLMLLFITRSLAQTATILVALVVASFASLGITEWIAATFLGEETLSWNVPFFTYIMLITLGVDYSIFLMMRYREGENLGLEMIVEACKKMGGVILSAAVILGGTFAALIPSGINTLIQVAVAVMIGLVFLAVLLMPVFIPSTFGLSKKMNEPKKKA</sequence>
<dbReference type="Proteomes" id="UP000288623">
    <property type="component" value="Unassembled WGS sequence"/>
</dbReference>
<evidence type="ECO:0000313" key="10">
    <source>
        <dbReference type="Proteomes" id="UP000288623"/>
    </source>
</evidence>
<dbReference type="InterPro" id="IPR050545">
    <property type="entry name" value="Mycobact_MmpL"/>
</dbReference>
<protein>
    <recommendedName>
        <fullName evidence="8">Membrane transport protein MMPL domain-containing protein</fullName>
    </recommendedName>
</protein>
<dbReference type="SUPFAM" id="SSF82866">
    <property type="entry name" value="Multidrug efflux transporter AcrB transmembrane domain"/>
    <property type="match status" value="2"/>
</dbReference>
<gene>
    <name evidence="9" type="ORF">QI30_02295</name>
</gene>
<dbReference type="Pfam" id="PF03176">
    <property type="entry name" value="MMPL"/>
    <property type="match status" value="2"/>
</dbReference>
<accession>A0A433RXI5</accession>
<dbReference type="RefSeq" id="WP_126989337.1">
    <property type="nucleotide sequence ID" value="NZ_JTFC01000008.1"/>
</dbReference>
<comment type="caution">
    <text evidence="9">The sequence shown here is derived from an EMBL/GenBank/DDBJ whole genome shotgun (WGS) entry which is preliminary data.</text>
</comment>
<keyword evidence="3" id="KW-1003">Cell membrane</keyword>
<evidence type="ECO:0000313" key="9">
    <source>
        <dbReference type="EMBL" id="RUS58004.1"/>
    </source>
</evidence>
<evidence type="ECO:0000256" key="3">
    <source>
        <dbReference type="ARBA" id="ARBA00022475"/>
    </source>
</evidence>
<feature type="transmembrane region" description="Helical" evidence="7">
    <location>
        <begin position="282"/>
        <end position="304"/>
    </location>
</feature>
<dbReference type="OrthoDB" id="9782006at2"/>
<feature type="transmembrane region" description="Helical" evidence="7">
    <location>
        <begin position="777"/>
        <end position="801"/>
    </location>
</feature>
<keyword evidence="10" id="KW-1185">Reference proteome</keyword>
<feature type="transmembrane region" description="Helical" evidence="7">
    <location>
        <begin position="359"/>
        <end position="381"/>
    </location>
</feature>
<dbReference type="PANTHER" id="PTHR33406:SF6">
    <property type="entry name" value="MEMBRANE PROTEIN YDGH-RELATED"/>
    <property type="match status" value="1"/>
</dbReference>
<comment type="subcellular location">
    <subcellularLocation>
        <location evidence="1">Cell membrane</location>
        <topology evidence="1">Multi-pass membrane protein</topology>
    </subcellularLocation>
</comment>
<dbReference type="AlphaFoldDB" id="A0A433RXI5"/>
<feature type="transmembrane region" description="Helical" evidence="7">
    <location>
        <begin position="179"/>
        <end position="195"/>
    </location>
</feature>
<evidence type="ECO:0000256" key="1">
    <source>
        <dbReference type="ARBA" id="ARBA00004651"/>
    </source>
</evidence>
<dbReference type="Gene3D" id="1.20.1640.10">
    <property type="entry name" value="Multidrug efflux transporter AcrB transmembrane domain"/>
    <property type="match status" value="2"/>
</dbReference>
<name>A0A433RXI5_9BACL</name>
<dbReference type="PANTHER" id="PTHR33406">
    <property type="entry name" value="MEMBRANE PROTEIN MJ1562-RELATED"/>
    <property type="match status" value="1"/>
</dbReference>
<evidence type="ECO:0000256" key="2">
    <source>
        <dbReference type="ARBA" id="ARBA00010157"/>
    </source>
</evidence>
<keyword evidence="6 7" id="KW-0472">Membrane</keyword>
<evidence type="ECO:0000259" key="8">
    <source>
        <dbReference type="Pfam" id="PF03176"/>
    </source>
</evidence>
<feature type="transmembrane region" description="Helical" evidence="7">
    <location>
        <begin position="713"/>
        <end position="732"/>
    </location>
</feature>
<dbReference type="InterPro" id="IPR004869">
    <property type="entry name" value="MMPL_dom"/>
</dbReference>
<feature type="transmembrane region" description="Helical" evidence="7">
    <location>
        <begin position="651"/>
        <end position="670"/>
    </location>
</feature>
<keyword evidence="4 7" id="KW-0812">Transmembrane</keyword>
<evidence type="ECO:0000256" key="7">
    <source>
        <dbReference type="SAM" id="Phobius"/>
    </source>
</evidence>
<feature type="transmembrane region" description="Helical" evidence="7">
    <location>
        <begin position="752"/>
        <end position="771"/>
    </location>
</feature>
<feature type="domain" description="Membrane transport protein MMPL" evidence="8">
    <location>
        <begin position="504"/>
        <end position="805"/>
    </location>
</feature>
<feature type="transmembrane region" description="Helical" evidence="7">
    <location>
        <begin position="310"/>
        <end position="338"/>
    </location>
</feature>
<dbReference type="EMBL" id="JTFC01000008">
    <property type="protein sequence ID" value="RUS58004.1"/>
    <property type="molecule type" value="Genomic_DNA"/>
</dbReference>
<evidence type="ECO:0000256" key="6">
    <source>
        <dbReference type="ARBA" id="ARBA00023136"/>
    </source>
</evidence>
<feature type="transmembrane region" description="Helical" evidence="7">
    <location>
        <begin position="202"/>
        <end position="223"/>
    </location>
</feature>
<evidence type="ECO:0000256" key="4">
    <source>
        <dbReference type="ARBA" id="ARBA00022692"/>
    </source>
</evidence>
<feature type="domain" description="Membrane transport protein MMPL" evidence="8">
    <location>
        <begin position="41"/>
        <end position="363"/>
    </location>
</feature>
<comment type="similarity">
    <text evidence="2">Belongs to the resistance-nodulation-cell division (RND) (TC 2.A.6) family. MmpL subfamily.</text>
</comment>
<feature type="transmembrane region" description="Helical" evidence="7">
    <location>
        <begin position="677"/>
        <end position="701"/>
    </location>
</feature>
<keyword evidence="5 7" id="KW-1133">Transmembrane helix</keyword>
<evidence type="ECO:0000256" key="5">
    <source>
        <dbReference type="ARBA" id="ARBA00022989"/>
    </source>
</evidence>
<organism evidence="9 10">
    <name type="scientific">Candidatus Kurthia intestinigallinarum</name>
    <dbReference type="NCBI Taxonomy" id="1562256"/>
    <lineage>
        <taxon>Bacteria</taxon>
        <taxon>Bacillati</taxon>
        <taxon>Bacillota</taxon>
        <taxon>Bacilli</taxon>
        <taxon>Bacillales</taxon>
        <taxon>Caryophanaceae</taxon>
        <taxon>Kurthia</taxon>
    </lineage>
</organism>
<proteinExistence type="inferred from homology"/>
<reference evidence="9 10" key="1">
    <citation type="submission" date="2014-11" db="EMBL/GenBank/DDBJ databases">
        <title>Genome sequence and analysis of novel Kurthia sp.</title>
        <authorList>
            <person name="Lawson J.N."/>
            <person name="Gonzalez J.E."/>
            <person name="Rinauldi L."/>
            <person name="Xuan Z."/>
            <person name="Firman A."/>
            <person name="Shaddox L."/>
            <person name="Trudeau A."/>
            <person name="Shah S."/>
            <person name="Reiman D."/>
        </authorList>
    </citation>
    <scope>NUCLEOTIDE SEQUENCE [LARGE SCALE GENOMIC DNA]</scope>
    <source>
        <strain evidence="9 10">3B1D</strain>
    </source>
</reference>
<dbReference type="GO" id="GO:0005886">
    <property type="term" value="C:plasma membrane"/>
    <property type="evidence" value="ECO:0007669"/>
    <property type="project" value="UniProtKB-SubCell"/>
</dbReference>
<feature type="transmembrane region" description="Helical" evidence="7">
    <location>
        <begin position="235"/>
        <end position="254"/>
    </location>
</feature>